<comment type="caution">
    <text evidence="2">The sequence shown here is derived from an EMBL/GenBank/DDBJ whole genome shotgun (WGS) entry which is preliminary data.</text>
</comment>
<protein>
    <recommendedName>
        <fullName evidence="4">Glycosyltransferase RgtA/B/C/D-like domain-containing protein</fullName>
    </recommendedName>
</protein>
<keyword evidence="1" id="KW-0472">Membrane</keyword>
<proteinExistence type="predicted"/>
<evidence type="ECO:0008006" key="4">
    <source>
        <dbReference type="Google" id="ProtNLM"/>
    </source>
</evidence>
<dbReference type="AlphaFoldDB" id="A0A090T2Q0"/>
<organism evidence="2 3">
    <name type="scientific">Vibrio maritimus</name>
    <dbReference type="NCBI Taxonomy" id="990268"/>
    <lineage>
        <taxon>Bacteria</taxon>
        <taxon>Pseudomonadati</taxon>
        <taxon>Pseudomonadota</taxon>
        <taxon>Gammaproteobacteria</taxon>
        <taxon>Vibrionales</taxon>
        <taxon>Vibrionaceae</taxon>
        <taxon>Vibrio</taxon>
    </lineage>
</organism>
<feature type="transmembrane region" description="Helical" evidence="1">
    <location>
        <begin position="106"/>
        <end position="128"/>
    </location>
</feature>
<feature type="transmembrane region" description="Helical" evidence="1">
    <location>
        <begin position="60"/>
        <end position="78"/>
    </location>
</feature>
<dbReference type="Proteomes" id="UP000029224">
    <property type="component" value="Unassembled WGS sequence"/>
</dbReference>
<evidence type="ECO:0000256" key="1">
    <source>
        <dbReference type="SAM" id="Phobius"/>
    </source>
</evidence>
<keyword evidence="1" id="KW-0812">Transmembrane</keyword>
<gene>
    <name evidence="2" type="ORF">JCM19240_1154</name>
</gene>
<accession>A0A090T2Q0</accession>
<sequence>MHTRSTIVLWAIVLVILLQALSVQMLSAMNGDVAFLFSMAKHTGLQEFYLQYYEVNPPLIVYLYKLFLLPSLLGINELASANTSMILYILLCLVLSYHYLSHLSHFARFSLTLAFTIGLVAVSEIMFLQREHIIAAGLIVYVAHALNSENNAKTRVWWELSAPLS</sequence>
<dbReference type="EMBL" id="BBMT01000004">
    <property type="protein sequence ID" value="GAL34246.1"/>
    <property type="molecule type" value="Genomic_DNA"/>
</dbReference>
<keyword evidence="3" id="KW-1185">Reference proteome</keyword>
<keyword evidence="1" id="KW-1133">Transmembrane helix</keyword>
<evidence type="ECO:0000313" key="3">
    <source>
        <dbReference type="Proteomes" id="UP000029224"/>
    </source>
</evidence>
<reference evidence="2 3" key="1">
    <citation type="submission" date="2014-09" db="EMBL/GenBank/DDBJ databases">
        <title>Vibrio maritimus JCM 19240. (C210) whole genome shotgun sequence.</title>
        <authorList>
            <person name="Sawabe T."/>
            <person name="Meirelles P."/>
            <person name="Nakanishi M."/>
            <person name="Sayaka M."/>
            <person name="Hattori M."/>
            <person name="Ohkuma M."/>
        </authorList>
    </citation>
    <scope>NUCLEOTIDE SEQUENCE [LARGE SCALE GENOMIC DNA]</scope>
    <source>
        <strain evidence="2 3">JCM 19240</strain>
    </source>
</reference>
<feature type="transmembrane region" description="Helical" evidence="1">
    <location>
        <begin position="85"/>
        <end position="100"/>
    </location>
</feature>
<evidence type="ECO:0000313" key="2">
    <source>
        <dbReference type="EMBL" id="GAL34246.1"/>
    </source>
</evidence>
<name>A0A090T2Q0_9VIBR</name>
<reference evidence="2 3" key="2">
    <citation type="submission" date="2014-09" db="EMBL/GenBank/DDBJ databases">
        <authorList>
            <consortium name="NBRP consortium"/>
            <person name="Sawabe T."/>
            <person name="Meirelles P."/>
            <person name="Nakanishi M."/>
            <person name="Sayaka M."/>
            <person name="Hattori M."/>
            <person name="Ohkuma M."/>
        </authorList>
    </citation>
    <scope>NUCLEOTIDE SEQUENCE [LARGE SCALE GENOMIC DNA]</scope>
    <source>
        <strain evidence="2 3">JCM 19240</strain>
    </source>
</reference>